<gene>
    <name evidence="5" type="ORF">P4826_09350</name>
</gene>
<dbReference type="RefSeq" id="WP_317703568.1">
    <property type="nucleotide sequence ID" value="NZ_CP136921.1"/>
</dbReference>
<feature type="domain" description="AMP-dependent synthetase/ligase" evidence="3">
    <location>
        <begin position="24"/>
        <end position="423"/>
    </location>
</feature>
<evidence type="ECO:0000256" key="2">
    <source>
        <dbReference type="ARBA" id="ARBA00022598"/>
    </source>
</evidence>
<dbReference type="EMBL" id="CP136921">
    <property type="protein sequence ID" value="WOO34242.1"/>
    <property type="molecule type" value="Genomic_DNA"/>
</dbReference>
<evidence type="ECO:0000313" key="5">
    <source>
        <dbReference type="EMBL" id="WOO34242.1"/>
    </source>
</evidence>
<dbReference type="SUPFAM" id="SSF56801">
    <property type="entry name" value="Acetyl-CoA synthetase-like"/>
    <property type="match status" value="1"/>
</dbReference>
<evidence type="ECO:0000259" key="3">
    <source>
        <dbReference type="Pfam" id="PF00501"/>
    </source>
</evidence>
<reference evidence="5 6" key="1">
    <citation type="submission" date="2023-03" db="EMBL/GenBank/DDBJ databases">
        <title>Diaphorobacter basophil sp. nov., isolated from a sewage-treatment plant.</title>
        <authorList>
            <person name="Yang K."/>
        </authorList>
    </citation>
    <scope>NUCLEOTIDE SEQUENCE [LARGE SCALE GENOMIC DNA]</scope>
    <source>
        <strain evidence="5 6">Y-1</strain>
    </source>
</reference>
<accession>A0ABZ0J7J8</accession>
<feature type="domain" description="AMP-binding enzyme C-terminal" evidence="4">
    <location>
        <begin position="474"/>
        <end position="544"/>
    </location>
</feature>
<dbReference type="PANTHER" id="PTHR43201">
    <property type="entry name" value="ACYL-COA SYNTHETASE"/>
    <property type="match status" value="1"/>
</dbReference>
<evidence type="ECO:0000259" key="4">
    <source>
        <dbReference type="Pfam" id="PF13193"/>
    </source>
</evidence>
<keyword evidence="2" id="KW-0436">Ligase</keyword>
<dbReference type="InterPro" id="IPR042099">
    <property type="entry name" value="ANL_N_sf"/>
</dbReference>
<dbReference type="Pfam" id="PF00501">
    <property type="entry name" value="AMP-binding"/>
    <property type="match status" value="1"/>
</dbReference>
<dbReference type="InterPro" id="IPR025110">
    <property type="entry name" value="AMP-bd_C"/>
</dbReference>
<dbReference type="InterPro" id="IPR000873">
    <property type="entry name" value="AMP-dep_synth/lig_dom"/>
</dbReference>
<dbReference type="Pfam" id="PF13193">
    <property type="entry name" value="AMP-binding_C"/>
    <property type="match status" value="1"/>
</dbReference>
<organism evidence="5 6">
    <name type="scientific">Diaphorobacter limosus</name>
    <dbReference type="NCBI Taxonomy" id="3036128"/>
    <lineage>
        <taxon>Bacteria</taxon>
        <taxon>Pseudomonadati</taxon>
        <taxon>Pseudomonadota</taxon>
        <taxon>Betaproteobacteria</taxon>
        <taxon>Burkholderiales</taxon>
        <taxon>Comamonadaceae</taxon>
        <taxon>Diaphorobacter</taxon>
    </lineage>
</organism>
<keyword evidence="6" id="KW-1185">Reference proteome</keyword>
<dbReference type="CDD" id="cd04433">
    <property type="entry name" value="AFD_class_I"/>
    <property type="match status" value="1"/>
</dbReference>
<proteinExistence type="inferred from homology"/>
<protein>
    <submittedName>
        <fullName evidence="5">AMP-binding protein</fullName>
    </submittedName>
</protein>
<name>A0ABZ0J7J8_9BURK</name>
<dbReference type="Gene3D" id="3.30.300.30">
    <property type="match status" value="1"/>
</dbReference>
<comment type="similarity">
    <text evidence="1">Belongs to the ATP-dependent AMP-binding enzyme family.</text>
</comment>
<sequence length="571" mass="60125">MTKSAATTPMATRPATLSGMLASAPGDAIALTFEGQTLTYDELRDQVAHMASGLRQQGLQAGDVLGIWLPNTPRWLILHLACASLGVASLSLNLKLGVKELVSFIDRSQCKALAFDRDIVNAHAPVNDAQAAHNAAFLAGNSLAQVWQQHAGSLRWLVDATVNTAAVNAPGWPALAEQIPSVTHCTPMWAAWTSLETTPVATVADDSATLAQRPCIILSSSGTTSMPKLIVHSQSNVALHAQDAAPAFGADASCSTLLALPICGAFGYTAAMMTLAAGATLVLHEVFQPAQAAVTLQQLAITHMFGTNDMVDKMIAPLTAGWQPKALRFFGHANFVPGLDELPAQAQRLGIPMVGCFGMSEILALFAHQDPAAPLERRAQAGGIPVTATAQVRARLVETGELAAPMEPGELEFRGPYMMQGYLGNAEATAKAFTDDGFLRSGDLGYVNGDGGFTHVSRLGDVLRIGGFLVDPAEIEEAVLSASGANACQVVAVNAAGSSRPVAFVVLDTGSAIDEDAIKTQLQQQIARYKVPIRILTVESFPYTMGPNGMKVKRNELRDLAQTLLAQEASK</sequence>
<dbReference type="Gene3D" id="3.40.50.12780">
    <property type="entry name" value="N-terminal domain of ligase-like"/>
    <property type="match status" value="1"/>
</dbReference>
<evidence type="ECO:0000313" key="6">
    <source>
        <dbReference type="Proteomes" id="UP001303211"/>
    </source>
</evidence>
<evidence type="ECO:0000256" key="1">
    <source>
        <dbReference type="ARBA" id="ARBA00006432"/>
    </source>
</evidence>
<dbReference type="PANTHER" id="PTHR43201:SF5">
    <property type="entry name" value="MEDIUM-CHAIN ACYL-COA LIGASE ACSF2, MITOCHONDRIAL"/>
    <property type="match status" value="1"/>
</dbReference>
<dbReference type="Proteomes" id="UP001303211">
    <property type="component" value="Chromosome"/>
</dbReference>
<dbReference type="InterPro" id="IPR045851">
    <property type="entry name" value="AMP-bd_C_sf"/>
</dbReference>